<evidence type="ECO:0000259" key="9">
    <source>
        <dbReference type="Pfam" id="PF05922"/>
    </source>
</evidence>
<keyword evidence="3" id="KW-0378">Hydrolase</keyword>
<evidence type="ECO:0000256" key="7">
    <source>
        <dbReference type="SAM" id="SignalP"/>
    </source>
</evidence>
<organism evidence="10 11">
    <name type="scientific">Fodinicola feengrottensis</name>
    <dbReference type="NCBI Taxonomy" id="435914"/>
    <lineage>
        <taxon>Bacteria</taxon>
        <taxon>Bacillati</taxon>
        <taxon>Actinomycetota</taxon>
        <taxon>Actinomycetes</taxon>
        <taxon>Mycobacteriales</taxon>
        <taxon>Fodinicola</taxon>
    </lineage>
</organism>
<evidence type="ECO:0000256" key="6">
    <source>
        <dbReference type="SAM" id="MobiDB-lite"/>
    </source>
</evidence>
<reference evidence="11" key="1">
    <citation type="journal article" date="2019" name="Int. J. Syst. Evol. Microbiol.">
        <title>The Global Catalogue of Microorganisms (GCM) 10K type strain sequencing project: providing services to taxonomists for standard genome sequencing and annotation.</title>
        <authorList>
            <consortium name="The Broad Institute Genomics Platform"/>
            <consortium name="The Broad Institute Genome Sequencing Center for Infectious Disease"/>
            <person name="Wu L."/>
            <person name="Ma J."/>
        </authorList>
    </citation>
    <scope>NUCLEOTIDE SEQUENCE [LARGE SCALE GENOMIC DNA]</scope>
    <source>
        <strain evidence="11">JCM 14718</strain>
    </source>
</reference>
<feature type="region of interest" description="Disordered" evidence="6">
    <location>
        <begin position="271"/>
        <end position="290"/>
    </location>
</feature>
<dbReference type="InterPro" id="IPR036852">
    <property type="entry name" value="Peptidase_S8/S53_dom_sf"/>
</dbReference>
<comment type="caution">
    <text evidence="5">Lacks conserved residue(s) required for the propagation of feature annotation.</text>
</comment>
<evidence type="ECO:0000256" key="2">
    <source>
        <dbReference type="ARBA" id="ARBA00022670"/>
    </source>
</evidence>
<feature type="chain" id="PRO_5045274879" description="S8 family serine peptidase" evidence="7">
    <location>
        <begin position="32"/>
        <end position="989"/>
    </location>
</feature>
<keyword evidence="4" id="KW-0720">Serine protease</keyword>
<evidence type="ECO:0000313" key="10">
    <source>
        <dbReference type="EMBL" id="GAA1671383.1"/>
    </source>
</evidence>
<comment type="caution">
    <text evidence="10">The sequence shown here is derived from an EMBL/GenBank/DDBJ whole genome shotgun (WGS) entry which is preliminary data.</text>
</comment>
<dbReference type="EMBL" id="BAAANY010000008">
    <property type="protein sequence ID" value="GAA1671383.1"/>
    <property type="molecule type" value="Genomic_DNA"/>
</dbReference>
<dbReference type="PROSITE" id="PS00138">
    <property type="entry name" value="SUBTILASE_SER"/>
    <property type="match status" value="1"/>
</dbReference>
<dbReference type="PROSITE" id="PS51892">
    <property type="entry name" value="SUBTILASE"/>
    <property type="match status" value="1"/>
</dbReference>
<dbReference type="PANTHER" id="PTHR43399:SF4">
    <property type="entry name" value="CELL WALL-ASSOCIATED PROTEASE"/>
    <property type="match status" value="1"/>
</dbReference>
<dbReference type="InterPro" id="IPR023828">
    <property type="entry name" value="Peptidase_S8_Ser-AS"/>
</dbReference>
<comment type="similarity">
    <text evidence="1 5">Belongs to the peptidase S8 family.</text>
</comment>
<evidence type="ECO:0000256" key="3">
    <source>
        <dbReference type="ARBA" id="ARBA00022801"/>
    </source>
</evidence>
<dbReference type="InterPro" id="IPR000209">
    <property type="entry name" value="Peptidase_S8/S53_dom"/>
</dbReference>
<keyword evidence="2" id="KW-0645">Protease</keyword>
<name>A0ABP4SEG2_9ACTN</name>
<evidence type="ECO:0000259" key="8">
    <source>
        <dbReference type="Pfam" id="PF00082"/>
    </source>
</evidence>
<feature type="domain" description="Inhibitor I9" evidence="9">
    <location>
        <begin position="49"/>
        <end position="125"/>
    </location>
</feature>
<evidence type="ECO:0000256" key="1">
    <source>
        <dbReference type="ARBA" id="ARBA00011073"/>
    </source>
</evidence>
<dbReference type="InterPro" id="IPR010259">
    <property type="entry name" value="S8pro/Inhibitor_I9"/>
</dbReference>
<dbReference type="Proteomes" id="UP001500618">
    <property type="component" value="Unassembled WGS sequence"/>
</dbReference>
<evidence type="ECO:0000256" key="5">
    <source>
        <dbReference type="PROSITE-ProRule" id="PRU01240"/>
    </source>
</evidence>
<dbReference type="RefSeq" id="WP_344309340.1">
    <property type="nucleotide sequence ID" value="NZ_BAAANY010000008.1"/>
</dbReference>
<dbReference type="Gene3D" id="3.40.50.200">
    <property type="entry name" value="Peptidase S8/S53 domain"/>
    <property type="match status" value="1"/>
</dbReference>
<protein>
    <recommendedName>
        <fullName evidence="12">S8 family serine peptidase</fullName>
    </recommendedName>
</protein>
<gene>
    <name evidence="10" type="ORF">GCM10009765_21010</name>
</gene>
<accession>A0ABP4SEG2</accession>
<evidence type="ECO:0008006" key="12">
    <source>
        <dbReference type="Google" id="ProtNLM"/>
    </source>
</evidence>
<dbReference type="SUPFAM" id="SSF52743">
    <property type="entry name" value="Subtilisin-like"/>
    <property type="match status" value="1"/>
</dbReference>
<evidence type="ECO:0000256" key="4">
    <source>
        <dbReference type="ARBA" id="ARBA00022825"/>
    </source>
</evidence>
<keyword evidence="7" id="KW-0732">Signal</keyword>
<sequence>MDRRRLLATGSALALAVAFTFTGGIWTAATAAPSPAPAVDGADAGGAVIVVLKDQHPNLKLRAQGTQRTSTTRSDQTSIVQDIKAHGGTDVTQLVAVNAVAAHLSAAEVDRVRRNPAVQRVVPDLPLLVPSKVVSKQQTAQLSSKLCPKDPAKPFLEPEALSVLHVETGNKNDPDQASAIATGKGVIVANDGIDDLAGNPNFVRPDGSHVVIDAADYTKDDSDGEYYGDASSIAGQGLVVYDYSKELPYSGLPAGCTFRIKGVAPDASLVDTNNIDTPESQNGEGQTTSESQAVAGIDHAVVVEHADVMSESYGYTQAPGRYSLFYGANDAAVAAGVTVVVSSGDSGVSGTVSSPATDPQVIAVGATNTLRLNAQAYGYDNWINNDITPLSSGGTAPNNRVVDLVAPGYGGEAACSPAGTDCPTNTLTEAFGGTSQSCPLVSGAVADIIQAYADSHGGAKPTPALIKQVLTSTAQDVGAPADLQGAGLLNVYAAVRAAQQVPGGAANNTSDSSSLVASTSQIAVTGEAGTSSAQQVSLYNTGSQPARVAGTYRALDTASQLGNTVTEPVSAPDPSLPVPAAGAQAAAPITFTVPAGLDRLNADLVIPDPTNSTILSFTLIDPKGRLSQISYDYGKVAARPGTFGTVPNIQHVEVAAPTKGTWTVKVLWANGRSHLQELPNVPGSYRGNVSFRATGQHYTTAKASAPVTIPSHGSVTVPLNVKLPSAPGDHPESVQFAGSNGGQTSLPVLRRTLIPTNGGSFKTTITSSVGRGVGQISTYNLDVPTGKNELDVTFHTADASVDNPLSFYLIDPNGKIVARDTTPATTLQGVGSDKPTADAGLVQAKPIAGRWEIDVVLNLTTSGNEFTQTVKGTVGYNGSAVGVYALPTNPTATIAAGSSKPVSLRVTNPAGVGRSFRLTSATGDVTGGAVSTPIYLAAGMTALFTANVVPVAAPGTAVQGTLYVVSNTSVRNGVQQIAALPYAYTVGGV</sequence>
<dbReference type="Pfam" id="PF00082">
    <property type="entry name" value="Peptidase_S8"/>
    <property type="match status" value="1"/>
</dbReference>
<proteinExistence type="inferred from homology"/>
<feature type="signal peptide" evidence="7">
    <location>
        <begin position="1"/>
        <end position="31"/>
    </location>
</feature>
<keyword evidence="11" id="KW-1185">Reference proteome</keyword>
<dbReference type="Pfam" id="PF05922">
    <property type="entry name" value="Inhibitor_I9"/>
    <property type="match status" value="1"/>
</dbReference>
<evidence type="ECO:0000313" key="11">
    <source>
        <dbReference type="Proteomes" id="UP001500618"/>
    </source>
</evidence>
<feature type="domain" description="Peptidase S8/S53" evidence="8">
    <location>
        <begin position="251"/>
        <end position="487"/>
    </location>
</feature>
<dbReference type="PANTHER" id="PTHR43399">
    <property type="entry name" value="SUBTILISIN-RELATED"/>
    <property type="match status" value="1"/>
</dbReference>
<dbReference type="InterPro" id="IPR051048">
    <property type="entry name" value="Peptidase_S8/S53_subtilisin"/>
</dbReference>